<comment type="caution">
    <text evidence="9">The sequence shown here is derived from an EMBL/GenBank/DDBJ whole genome shotgun (WGS) entry which is preliminary data.</text>
</comment>
<dbReference type="Pfam" id="PF00528">
    <property type="entry name" value="BPD_transp_1"/>
    <property type="match status" value="1"/>
</dbReference>
<evidence type="ECO:0000313" key="9">
    <source>
        <dbReference type="EMBL" id="MBB6496027.1"/>
    </source>
</evidence>
<evidence type="ECO:0000256" key="6">
    <source>
        <dbReference type="RuleBase" id="RU363032"/>
    </source>
</evidence>
<dbReference type="GO" id="GO:0055085">
    <property type="term" value="P:transmembrane transport"/>
    <property type="evidence" value="ECO:0007669"/>
    <property type="project" value="InterPro"/>
</dbReference>
<dbReference type="EMBL" id="JACHED010000001">
    <property type="protein sequence ID" value="MBB6496027.1"/>
    <property type="molecule type" value="Genomic_DNA"/>
</dbReference>
<dbReference type="GO" id="GO:0031460">
    <property type="term" value="P:glycine betaine transport"/>
    <property type="evidence" value="ECO:0007669"/>
    <property type="project" value="TreeGrafter"/>
</dbReference>
<evidence type="ECO:0000313" key="8">
    <source>
        <dbReference type="EMBL" id="MBA2864007.1"/>
    </source>
</evidence>
<dbReference type="CDD" id="cd06261">
    <property type="entry name" value="TM_PBP2"/>
    <property type="match status" value="1"/>
</dbReference>
<dbReference type="EMBL" id="JACDUO010000001">
    <property type="protein sequence ID" value="MBA2864007.1"/>
    <property type="molecule type" value="Genomic_DNA"/>
</dbReference>
<keyword evidence="4 6" id="KW-1133">Transmembrane helix</keyword>
<comment type="subcellular location">
    <subcellularLocation>
        <location evidence="6">Cell membrane</location>
        <topology evidence="6">Multi-pass membrane protein</topology>
    </subcellularLocation>
    <subcellularLocation>
        <location evidence="1">Membrane</location>
        <topology evidence="1">Multi-pass membrane protein</topology>
    </subcellularLocation>
</comment>
<dbReference type="PANTHER" id="PTHR30177">
    <property type="entry name" value="GLYCINE BETAINE/L-PROLINE TRANSPORT SYSTEM PERMEASE PROTEIN PROW"/>
    <property type="match status" value="1"/>
</dbReference>
<dbReference type="InterPro" id="IPR000515">
    <property type="entry name" value="MetI-like"/>
</dbReference>
<dbReference type="Proteomes" id="UP000567099">
    <property type="component" value="Unassembled WGS sequence"/>
</dbReference>
<keyword evidence="5 6" id="KW-0472">Membrane</keyword>
<sequence length="201" mass="22236">MEMSPTELLLGATIQHLELVVTSLIFSIFFGIFFGVISIYYESFSKPIITIANIMYSIPALVIISLIVPILGLGYFPAFFIIFFGSFLPIVKNTHIGLKNINNGLIDAAEGMGLTKWQIIKYIRFPNAYPSIFAGIKFSSILINGMAIITALIGSGGLGRVIFEGLTSFNSKKIFLGTIPAVFIAIFLELFFNQLEKKFTR</sequence>
<organism evidence="9 11">
    <name type="scientific">Methanococcus maripaludis</name>
    <name type="common">Methanococcus deltae</name>
    <dbReference type="NCBI Taxonomy" id="39152"/>
    <lineage>
        <taxon>Archaea</taxon>
        <taxon>Methanobacteriati</taxon>
        <taxon>Methanobacteriota</taxon>
        <taxon>Methanomada group</taxon>
        <taxon>Methanococci</taxon>
        <taxon>Methanococcales</taxon>
        <taxon>Methanococcaceae</taxon>
        <taxon>Methanococcus</taxon>
    </lineage>
</organism>
<feature type="transmembrane region" description="Helical" evidence="6">
    <location>
        <begin position="20"/>
        <end position="41"/>
    </location>
</feature>
<gene>
    <name evidence="8" type="ORF">HNP94_001007</name>
    <name evidence="9" type="ORF">HNP96_000048</name>
</gene>
<comment type="similarity">
    <text evidence="6">Belongs to the binding-protein-dependent transport system permease family.</text>
</comment>
<feature type="transmembrane region" description="Helical" evidence="6">
    <location>
        <begin position="141"/>
        <end position="162"/>
    </location>
</feature>
<evidence type="ECO:0000313" key="10">
    <source>
        <dbReference type="Proteomes" id="UP000567099"/>
    </source>
</evidence>
<evidence type="ECO:0000256" key="4">
    <source>
        <dbReference type="ARBA" id="ARBA00022989"/>
    </source>
</evidence>
<dbReference type="Proteomes" id="UP000590564">
    <property type="component" value="Unassembled WGS sequence"/>
</dbReference>
<keyword evidence="3 6" id="KW-0812">Transmembrane</keyword>
<dbReference type="InterPro" id="IPR051204">
    <property type="entry name" value="ABC_transp_perm/SBD"/>
</dbReference>
<feature type="transmembrane region" description="Helical" evidence="6">
    <location>
        <begin position="74"/>
        <end position="91"/>
    </location>
</feature>
<evidence type="ECO:0000256" key="2">
    <source>
        <dbReference type="ARBA" id="ARBA00022448"/>
    </source>
</evidence>
<evidence type="ECO:0000259" key="7">
    <source>
        <dbReference type="PROSITE" id="PS50928"/>
    </source>
</evidence>
<evidence type="ECO:0000256" key="3">
    <source>
        <dbReference type="ARBA" id="ARBA00022692"/>
    </source>
</evidence>
<feature type="domain" description="ABC transmembrane type-1" evidence="7">
    <location>
        <begin position="13"/>
        <end position="192"/>
    </location>
</feature>
<dbReference type="PROSITE" id="PS50928">
    <property type="entry name" value="ABC_TM1"/>
    <property type="match status" value="1"/>
</dbReference>
<accession>A0A7J9S7G6</accession>
<protein>
    <submittedName>
        <fullName evidence="9">Osmoprotectant transport system permease protein</fullName>
    </submittedName>
</protein>
<name>A0A7J9S7G6_METMI</name>
<dbReference type="AlphaFoldDB" id="A0A7J9S7G6"/>
<dbReference type="Gene3D" id="1.10.3720.10">
    <property type="entry name" value="MetI-like"/>
    <property type="match status" value="1"/>
</dbReference>
<evidence type="ECO:0000256" key="1">
    <source>
        <dbReference type="ARBA" id="ARBA00004141"/>
    </source>
</evidence>
<feature type="transmembrane region" description="Helical" evidence="6">
    <location>
        <begin position="174"/>
        <end position="192"/>
    </location>
</feature>
<keyword evidence="2 6" id="KW-0813">Transport</keyword>
<dbReference type="SUPFAM" id="SSF161098">
    <property type="entry name" value="MetI-like"/>
    <property type="match status" value="1"/>
</dbReference>
<dbReference type="InterPro" id="IPR035906">
    <property type="entry name" value="MetI-like_sf"/>
</dbReference>
<reference evidence="9 11" key="1">
    <citation type="submission" date="2020-08" db="EMBL/GenBank/DDBJ databases">
        <title>Genomic Encyclopedia of Type Strains, Phase IV (KMG-V): Genome sequencing to study the core and pangenomes of soil and plant-associated prokaryotes.</title>
        <authorList>
            <person name="Whitman W."/>
        </authorList>
    </citation>
    <scope>NUCLEOTIDE SEQUENCE [LARGE SCALE GENOMIC DNA]</scope>
    <source>
        <strain evidence="8 10">C13</strain>
        <strain evidence="9 11">D1</strain>
    </source>
</reference>
<evidence type="ECO:0000256" key="5">
    <source>
        <dbReference type="ARBA" id="ARBA00023136"/>
    </source>
</evidence>
<dbReference type="PANTHER" id="PTHR30177:SF4">
    <property type="entry name" value="OSMOPROTECTANT IMPORT PERMEASE PROTEIN OSMW"/>
    <property type="match status" value="1"/>
</dbReference>
<evidence type="ECO:0000313" key="11">
    <source>
        <dbReference type="Proteomes" id="UP000590564"/>
    </source>
</evidence>
<dbReference type="GO" id="GO:0005886">
    <property type="term" value="C:plasma membrane"/>
    <property type="evidence" value="ECO:0007669"/>
    <property type="project" value="UniProtKB-SubCell"/>
</dbReference>
<feature type="transmembrane region" description="Helical" evidence="6">
    <location>
        <begin position="48"/>
        <end position="68"/>
    </location>
</feature>
<proteinExistence type="inferred from homology"/>